<protein>
    <submittedName>
        <fullName evidence="10">MFS transporter</fullName>
    </submittedName>
</protein>
<accession>A0A430B3V4</accession>
<dbReference type="Pfam" id="PF07690">
    <property type="entry name" value="MFS_1"/>
    <property type="match status" value="1"/>
</dbReference>
<dbReference type="GO" id="GO:0022857">
    <property type="term" value="F:transmembrane transporter activity"/>
    <property type="evidence" value="ECO:0007669"/>
    <property type="project" value="InterPro"/>
</dbReference>
<evidence type="ECO:0000256" key="1">
    <source>
        <dbReference type="ARBA" id="ARBA00004651"/>
    </source>
</evidence>
<feature type="transmembrane region" description="Helical" evidence="8">
    <location>
        <begin position="271"/>
        <end position="289"/>
    </location>
</feature>
<dbReference type="InterPro" id="IPR004638">
    <property type="entry name" value="EmrB-like"/>
</dbReference>
<feature type="transmembrane region" description="Helical" evidence="8">
    <location>
        <begin position="404"/>
        <end position="424"/>
    </location>
</feature>
<evidence type="ECO:0000256" key="5">
    <source>
        <dbReference type="ARBA" id="ARBA00022692"/>
    </source>
</evidence>
<comment type="subcellular location">
    <subcellularLocation>
        <location evidence="1">Cell membrane</location>
        <topology evidence="1">Multi-pass membrane protein</topology>
    </subcellularLocation>
</comment>
<keyword evidence="5 8" id="KW-0812">Transmembrane</keyword>
<feature type="transmembrane region" description="Helical" evidence="8">
    <location>
        <begin position="144"/>
        <end position="167"/>
    </location>
</feature>
<evidence type="ECO:0000256" key="4">
    <source>
        <dbReference type="ARBA" id="ARBA00022475"/>
    </source>
</evidence>
<dbReference type="PANTHER" id="PTHR42718">
    <property type="entry name" value="MAJOR FACILITATOR SUPERFAMILY MULTIDRUG TRANSPORTER MFSC"/>
    <property type="match status" value="1"/>
</dbReference>
<reference evidence="10 11" key="1">
    <citation type="submission" date="2017-05" db="EMBL/GenBank/DDBJ databases">
        <title>Vagococcus spp. assemblies.</title>
        <authorList>
            <person name="Gulvik C.A."/>
        </authorList>
    </citation>
    <scope>NUCLEOTIDE SEQUENCE [LARGE SCALE GENOMIC DNA]</scope>
    <source>
        <strain evidence="10 11">SS1714</strain>
    </source>
</reference>
<dbReference type="GO" id="GO:0005886">
    <property type="term" value="C:plasma membrane"/>
    <property type="evidence" value="ECO:0007669"/>
    <property type="project" value="UniProtKB-SubCell"/>
</dbReference>
<feature type="transmembrane region" description="Helical" evidence="8">
    <location>
        <begin position="337"/>
        <end position="356"/>
    </location>
</feature>
<feature type="domain" description="Major facilitator superfamily (MFS) profile" evidence="9">
    <location>
        <begin position="19"/>
        <end position="475"/>
    </location>
</feature>
<dbReference type="NCBIfam" id="TIGR00711">
    <property type="entry name" value="efflux_EmrB"/>
    <property type="match status" value="1"/>
</dbReference>
<dbReference type="PROSITE" id="PS50850">
    <property type="entry name" value="MFS"/>
    <property type="match status" value="1"/>
</dbReference>
<feature type="transmembrane region" description="Helical" evidence="8">
    <location>
        <begin position="309"/>
        <end position="330"/>
    </location>
</feature>
<evidence type="ECO:0000256" key="6">
    <source>
        <dbReference type="ARBA" id="ARBA00022989"/>
    </source>
</evidence>
<evidence type="ECO:0000256" key="7">
    <source>
        <dbReference type="ARBA" id="ARBA00023136"/>
    </source>
</evidence>
<feature type="transmembrane region" description="Helical" evidence="8">
    <location>
        <begin position="117"/>
        <end position="137"/>
    </location>
</feature>
<dbReference type="Proteomes" id="UP000288028">
    <property type="component" value="Unassembled WGS sequence"/>
</dbReference>
<organism evidence="10 11">
    <name type="scientific">Vagococcus carniphilus</name>
    <dbReference type="NCBI Taxonomy" id="218144"/>
    <lineage>
        <taxon>Bacteria</taxon>
        <taxon>Bacillati</taxon>
        <taxon>Bacillota</taxon>
        <taxon>Bacilli</taxon>
        <taxon>Lactobacillales</taxon>
        <taxon>Enterococcaceae</taxon>
        <taxon>Vagococcus</taxon>
    </lineage>
</organism>
<feature type="transmembrane region" description="Helical" evidence="8">
    <location>
        <begin position="444"/>
        <end position="471"/>
    </location>
</feature>
<evidence type="ECO:0000259" key="9">
    <source>
        <dbReference type="PROSITE" id="PS50850"/>
    </source>
</evidence>
<evidence type="ECO:0000256" key="2">
    <source>
        <dbReference type="ARBA" id="ARBA00008537"/>
    </source>
</evidence>
<gene>
    <name evidence="10" type="ORF">CBF28_08065</name>
</gene>
<evidence type="ECO:0000313" key="10">
    <source>
        <dbReference type="EMBL" id="RSU15015.1"/>
    </source>
</evidence>
<dbReference type="AlphaFoldDB" id="A0A430B3V4"/>
<dbReference type="InterPro" id="IPR020846">
    <property type="entry name" value="MFS_dom"/>
</dbReference>
<name>A0A430B3V4_9ENTE</name>
<keyword evidence="4" id="KW-1003">Cell membrane</keyword>
<feature type="transmembrane region" description="Helical" evidence="8">
    <location>
        <begin position="362"/>
        <end position="383"/>
    </location>
</feature>
<evidence type="ECO:0000256" key="3">
    <source>
        <dbReference type="ARBA" id="ARBA00022448"/>
    </source>
</evidence>
<comment type="caution">
    <text evidence="10">The sequence shown here is derived from an EMBL/GenBank/DDBJ whole genome shotgun (WGS) entry which is preliminary data.</text>
</comment>
<feature type="transmembrane region" description="Helical" evidence="8">
    <location>
        <begin position="58"/>
        <end position="76"/>
    </location>
</feature>
<evidence type="ECO:0000256" key="8">
    <source>
        <dbReference type="SAM" id="Phobius"/>
    </source>
</evidence>
<dbReference type="PANTHER" id="PTHR42718:SF9">
    <property type="entry name" value="MAJOR FACILITATOR SUPERFAMILY MULTIDRUG TRANSPORTER MFSC"/>
    <property type="match status" value="1"/>
</dbReference>
<dbReference type="InterPro" id="IPR011701">
    <property type="entry name" value="MFS"/>
</dbReference>
<feature type="transmembrane region" description="Helical" evidence="8">
    <location>
        <begin position="205"/>
        <end position="225"/>
    </location>
</feature>
<dbReference type="InterPro" id="IPR036259">
    <property type="entry name" value="MFS_trans_sf"/>
</dbReference>
<comment type="similarity">
    <text evidence="2">Belongs to the major facilitator superfamily. EmrB family.</text>
</comment>
<evidence type="ECO:0000313" key="11">
    <source>
        <dbReference type="Proteomes" id="UP000288028"/>
    </source>
</evidence>
<dbReference type="Gene3D" id="1.20.1250.20">
    <property type="entry name" value="MFS general substrate transporter like domains"/>
    <property type="match status" value="1"/>
</dbReference>
<feature type="transmembrane region" description="Helical" evidence="8">
    <location>
        <begin position="173"/>
        <end position="193"/>
    </location>
</feature>
<proteinExistence type="inferred from homology"/>
<dbReference type="CDD" id="cd17321">
    <property type="entry name" value="MFS_MMR_MDR_like"/>
    <property type="match status" value="1"/>
</dbReference>
<feature type="transmembrane region" description="Helical" evidence="8">
    <location>
        <begin position="231"/>
        <end position="251"/>
    </location>
</feature>
<dbReference type="PRINTS" id="PR01036">
    <property type="entry name" value="TCRTETB"/>
</dbReference>
<feature type="transmembrane region" description="Helical" evidence="8">
    <location>
        <begin position="88"/>
        <end position="111"/>
    </location>
</feature>
<keyword evidence="7 8" id="KW-0472">Membrane</keyword>
<dbReference type="SUPFAM" id="SSF103473">
    <property type="entry name" value="MFS general substrate transporter"/>
    <property type="match status" value="1"/>
</dbReference>
<dbReference type="Gene3D" id="1.20.1720.10">
    <property type="entry name" value="Multidrug resistance protein D"/>
    <property type="match status" value="1"/>
</dbReference>
<dbReference type="EMBL" id="NGKB01000006">
    <property type="protein sequence ID" value="RSU15015.1"/>
    <property type="molecule type" value="Genomic_DNA"/>
</dbReference>
<keyword evidence="6 8" id="KW-1133">Transmembrane helix</keyword>
<keyword evidence="3" id="KW-0813">Transport</keyword>
<sequence length="480" mass="52752">MRRSFLMNQEKAHKFRWLSLAAVGLFSFMSTLDGSIVNIALPTISEDIGVPMNQSEWVVSVYLMAICVFLLFFGKVGDSFGKIKVFKIGTIVFIIGSFLCGIPGSLGLLLASRVVQAIGASMTMATSTGIITEIFPLQERGRALGLIGSFVSLGAIAGPGIGGVILSHFNWSYIFWINVPVGIITMMFGWYFLPKTEFKSGEKIDYIGFILFALFIMLFFGGIFLGQEKSFTNPLIIGMVIVSLISLVMFYRYENKQESPLVHFHLFSNQIFTVSLLTATLIFVTNFFANVVNPFYLQNVLGLEANIAGFLMMVFPLVMVVGAPLSGYLTDKKGPHLITLIGLVLLTLGQIGYLVLGESSPVILFILIMSLVGAGNAMFQAPNNTIIMSSVDKSEYGVAGSMNALARNFGMVVGISLSTTILYQSMSFEMGERVVGFIDGRPDIFVYGMHFTYMVSFAICLFATGITFWRFSKAKKEMKK</sequence>
<keyword evidence="11" id="KW-1185">Reference proteome</keyword>